<evidence type="ECO:0000313" key="3">
    <source>
        <dbReference type="EMBL" id="HIZ02094.1"/>
    </source>
</evidence>
<dbReference type="Proteomes" id="UP000824023">
    <property type="component" value="Unassembled WGS sequence"/>
</dbReference>
<dbReference type="InterPro" id="IPR024361">
    <property type="entry name" value="BACON"/>
</dbReference>
<accession>A0A9D2CXV8</accession>
<dbReference type="Gene3D" id="2.60.40.10">
    <property type="entry name" value="Immunoglobulins"/>
    <property type="match status" value="2"/>
</dbReference>
<dbReference type="AlphaFoldDB" id="A0A9D2CXV8"/>
<evidence type="ECO:0000256" key="1">
    <source>
        <dbReference type="SAM" id="SignalP"/>
    </source>
</evidence>
<dbReference type="InterPro" id="IPR013783">
    <property type="entry name" value="Ig-like_fold"/>
</dbReference>
<proteinExistence type="predicted"/>
<feature type="domain" description="BACON" evidence="2">
    <location>
        <begin position="68"/>
        <end position="113"/>
    </location>
</feature>
<evidence type="ECO:0000259" key="2">
    <source>
        <dbReference type="Pfam" id="PF13004"/>
    </source>
</evidence>
<organism evidence="3 4">
    <name type="scientific">Candidatus Bacteroides merdipullorum</name>
    <dbReference type="NCBI Taxonomy" id="2838474"/>
    <lineage>
        <taxon>Bacteria</taxon>
        <taxon>Pseudomonadati</taxon>
        <taxon>Bacteroidota</taxon>
        <taxon>Bacteroidia</taxon>
        <taxon>Bacteroidales</taxon>
        <taxon>Bacteroidaceae</taxon>
        <taxon>Bacteroides</taxon>
    </lineage>
</organism>
<dbReference type="CDD" id="cd14948">
    <property type="entry name" value="BACON"/>
    <property type="match status" value="2"/>
</dbReference>
<dbReference type="Pfam" id="PF13004">
    <property type="entry name" value="BACON"/>
    <property type="match status" value="2"/>
</dbReference>
<evidence type="ECO:0000313" key="4">
    <source>
        <dbReference type="Proteomes" id="UP000824023"/>
    </source>
</evidence>
<feature type="chain" id="PRO_5038942617" evidence="1">
    <location>
        <begin position="21"/>
        <end position="560"/>
    </location>
</feature>
<protein>
    <submittedName>
        <fullName evidence="3">BACON domain-containing protein</fullName>
    </submittedName>
</protein>
<reference evidence="3" key="1">
    <citation type="journal article" date="2021" name="PeerJ">
        <title>Extensive microbial diversity within the chicken gut microbiome revealed by metagenomics and culture.</title>
        <authorList>
            <person name="Gilroy R."/>
            <person name="Ravi A."/>
            <person name="Getino M."/>
            <person name="Pursley I."/>
            <person name="Horton D.L."/>
            <person name="Alikhan N.F."/>
            <person name="Baker D."/>
            <person name="Gharbi K."/>
            <person name="Hall N."/>
            <person name="Watson M."/>
            <person name="Adriaenssens E.M."/>
            <person name="Foster-Nyarko E."/>
            <person name="Jarju S."/>
            <person name="Secka A."/>
            <person name="Antonio M."/>
            <person name="Oren A."/>
            <person name="Chaudhuri R.R."/>
            <person name="La Ragione R."/>
            <person name="Hildebrand F."/>
            <person name="Pallen M.J."/>
        </authorList>
    </citation>
    <scope>NUCLEOTIDE SEQUENCE</scope>
    <source>
        <strain evidence="3">ChiHjej12B11-24981</strain>
    </source>
</reference>
<feature type="domain" description="BACON" evidence="2">
    <location>
        <begin position="149"/>
        <end position="201"/>
    </location>
</feature>
<sequence>MKTKLHLLFWLFALVPLAFTSCDDDETFVDETTLSTSLSSVTFTKDGGQQSVSITTSATTWVATSPLESSWLTLTQNGAQLDITAAPNTEGVDRKGYILVNAGSAAAKINVVQSAGDVVLSLSTESLSFDKAGGEQRIDVICNESFSVEADEGADWLGISYVEGADYFNLSAAPYEGTEPRSAKVYVIAGTTTKELAVVQNGEELVILPLLAETGSNTIVDVFQFEEARGNVAITFPDGLFNNAFYFASKNPNFPQIAYMGEASGDYSQAMTATTDESLLPAIKEALVAKGFTAPAPAEGQQDGEGDYTHTSIPYVVNVAIDGGVTIYATYSPIQEEQHPTFDIMPLTEQLSWMACAENDLHGYTFDEVNAWELEAGSTFDAASSTYPATGDAAMYTPSEAEQAEGMGMRIYWFYNTISSNPVAADDPFLGEVRQARLVCPDFEKVYWTSDGSSFYMTNEFQALLEEAGYEYIGPADNYQGYKKDAGDGMVDILMFGLVQFSDLFVGEICVDFQAYKDLGIYYETASIYSDKDKTIELINRMNAHVKKDATPLSSNAIAK</sequence>
<dbReference type="PROSITE" id="PS51257">
    <property type="entry name" value="PROKAR_LIPOPROTEIN"/>
    <property type="match status" value="1"/>
</dbReference>
<reference evidence="3" key="2">
    <citation type="submission" date="2021-04" db="EMBL/GenBank/DDBJ databases">
        <authorList>
            <person name="Gilroy R."/>
        </authorList>
    </citation>
    <scope>NUCLEOTIDE SEQUENCE</scope>
    <source>
        <strain evidence="3">ChiHjej12B11-24981</strain>
    </source>
</reference>
<gene>
    <name evidence="3" type="ORF">H9819_07600</name>
</gene>
<dbReference type="EMBL" id="DXCK01000104">
    <property type="protein sequence ID" value="HIZ02094.1"/>
    <property type="molecule type" value="Genomic_DNA"/>
</dbReference>
<keyword evidence="1" id="KW-0732">Signal</keyword>
<feature type="signal peptide" evidence="1">
    <location>
        <begin position="1"/>
        <end position="20"/>
    </location>
</feature>
<comment type="caution">
    <text evidence="3">The sequence shown here is derived from an EMBL/GenBank/DDBJ whole genome shotgun (WGS) entry which is preliminary data.</text>
</comment>
<name>A0A9D2CXV8_9BACE</name>